<organism evidence="1 2">
    <name type="scientific">Paramuricea clavata</name>
    <name type="common">Red gorgonian</name>
    <name type="synonym">Violescent sea-whip</name>
    <dbReference type="NCBI Taxonomy" id="317549"/>
    <lineage>
        <taxon>Eukaryota</taxon>
        <taxon>Metazoa</taxon>
        <taxon>Cnidaria</taxon>
        <taxon>Anthozoa</taxon>
        <taxon>Octocorallia</taxon>
        <taxon>Malacalcyonacea</taxon>
        <taxon>Plexauridae</taxon>
        <taxon>Paramuricea</taxon>
    </lineage>
</organism>
<gene>
    <name evidence="1" type="ORF">PACLA_8A029012</name>
</gene>
<comment type="caution">
    <text evidence="1">The sequence shown here is derived from an EMBL/GenBank/DDBJ whole genome shotgun (WGS) entry which is preliminary data.</text>
</comment>
<sequence length="321" mass="36680">MFLHVGLLLLKQLLPTELFYHHCLLVTGIRLLCEGITKTTISVAEAMLLNYTRLLPSLYDITEATYNSHSLTHFPQQVRDHGPLILHSTFVFESTLAHLKRLFHGMRGIPDQIIKKLAIANGHILKKVQRNEAVKELAETFLKPSGSQNVVEMNNRIKFIPPLQQKVPEVQHPIQNFPVDADGIAVAQRMIKDGQVYHSSHYSRKKNSASFLVQFSEEGSVYFGKVEYYVRNSDDGFAVVNLFRNLQLNVSEINIVQPEDPVLNEFWSAGYLGCHFTAVQRTQQYRYIHCSSITHRIVFVETEEPDVDGYVSTVLKSYQHD</sequence>
<accession>A0A7D9DA32</accession>
<dbReference type="EMBL" id="CACRXK020000242">
    <property type="protein sequence ID" value="CAB3979934.1"/>
    <property type="molecule type" value="Genomic_DNA"/>
</dbReference>
<keyword evidence="2" id="KW-1185">Reference proteome</keyword>
<evidence type="ECO:0000313" key="2">
    <source>
        <dbReference type="Proteomes" id="UP001152795"/>
    </source>
</evidence>
<protein>
    <submittedName>
        <fullName evidence="1">Uncharacterized protein</fullName>
    </submittedName>
</protein>
<evidence type="ECO:0000313" key="1">
    <source>
        <dbReference type="EMBL" id="CAB3979934.1"/>
    </source>
</evidence>
<dbReference type="PANTHER" id="PTHR46579">
    <property type="entry name" value="F5/8 TYPE C DOMAIN-CONTAINING PROTEIN-RELATED"/>
    <property type="match status" value="1"/>
</dbReference>
<name>A0A7D9DA32_PARCT</name>
<dbReference type="AlphaFoldDB" id="A0A7D9DA32"/>
<dbReference type="Proteomes" id="UP001152795">
    <property type="component" value="Unassembled WGS sequence"/>
</dbReference>
<proteinExistence type="predicted"/>
<reference evidence="1" key="1">
    <citation type="submission" date="2020-04" db="EMBL/GenBank/DDBJ databases">
        <authorList>
            <person name="Alioto T."/>
            <person name="Alioto T."/>
            <person name="Gomez Garrido J."/>
        </authorList>
    </citation>
    <scope>NUCLEOTIDE SEQUENCE</scope>
    <source>
        <strain evidence="1">A484AB</strain>
    </source>
</reference>
<dbReference type="OrthoDB" id="10053223at2759"/>
<dbReference type="PANTHER" id="PTHR46579:SF1">
    <property type="entry name" value="F5_8 TYPE C DOMAIN-CONTAINING PROTEIN"/>
    <property type="match status" value="1"/>
</dbReference>